<evidence type="ECO:0000313" key="11">
    <source>
        <dbReference type="Proteomes" id="UP000663760"/>
    </source>
</evidence>
<dbReference type="EMBL" id="CACVBZ020000008">
    <property type="protein sequence ID" value="CAB1184564.1"/>
    <property type="molecule type" value="Genomic_DNA"/>
</dbReference>
<dbReference type="Pfam" id="PF14543">
    <property type="entry name" value="TAXi_N"/>
    <property type="match status" value="1"/>
</dbReference>
<evidence type="ECO:0000256" key="1">
    <source>
        <dbReference type="ARBA" id="ARBA00007447"/>
    </source>
</evidence>
<dbReference type="Proteomes" id="UP000663760">
    <property type="component" value="Unassembled WGS sequence"/>
</dbReference>
<keyword evidence="2" id="KW-0645">Protease</keyword>
<evidence type="ECO:0000256" key="5">
    <source>
        <dbReference type="ARBA" id="ARBA00023180"/>
    </source>
</evidence>
<dbReference type="EMBL" id="CACVBZ020000008">
    <property type="protein sequence ID" value="CAB1184560.1"/>
    <property type="molecule type" value="Genomic_DNA"/>
</dbReference>
<keyword evidence="11" id="KW-1185">Reference proteome</keyword>
<dbReference type="OrthoDB" id="775830at2759"/>
<evidence type="ECO:0000313" key="8">
    <source>
        <dbReference type="EMBL" id="CAA2630344.1"/>
    </source>
</evidence>
<keyword evidence="4" id="KW-0378">Hydrolase</keyword>
<gene>
    <name evidence="8" type="ORF">SI7747_13015990</name>
    <name evidence="9" type="ORF">SI8410_UN010861</name>
    <name evidence="10" type="ORF">SI8410_UN010865</name>
</gene>
<comment type="similarity">
    <text evidence="1">Belongs to the peptidase A1 family.</text>
</comment>
<dbReference type="InterPro" id="IPR051708">
    <property type="entry name" value="Plant_Aspart_Prot_A1"/>
</dbReference>
<dbReference type="AlphaFoldDB" id="A0A7I8JHG3"/>
<evidence type="ECO:0000256" key="6">
    <source>
        <dbReference type="SAM" id="Phobius"/>
    </source>
</evidence>
<dbReference type="PANTHER" id="PTHR47967">
    <property type="entry name" value="OS07G0603500 PROTEIN-RELATED"/>
    <property type="match status" value="1"/>
</dbReference>
<dbReference type="EMBL" id="LR743600">
    <property type="protein sequence ID" value="CAA2630344.1"/>
    <property type="molecule type" value="Genomic_DNA"/>
</dbReference>
<reference evidence="8" key="1">
    <citation type="submission" date="2019-12" db="EMBL/GenBank/DDBJ databases">
        <authorList>
            <person name="Scholz U."/>
            <person name="Mascher M."/>
            <person name="Fiebig A."/>
        </authorList>
    </citation>
    <scope>NUCLEOTIDE SEQUENCE</scope>
</reference>
<evidence type="ECO:0000313" key="9">
    <source>
        <dbReference type="EMBL" id="CAB1184560.1"/>
    </source>
</evidence>
<feature type="domain" description="Peptidase A1" evidence="7">
    <location>
        <begin position="101"/>
        <end position="432"/>
    </location>
</feature>
<keyword evidence="6" id="KW-0812">Transmembrane</keyword>
<evidence type="ECO:0000256" key="2">
    <source>
        <dbReference type="ARBA" id="ARBA00022670"/>
    </source>
</evidence>
<keyword evidence="3" id="KW-0064">Aspartyl protease</keyword>
<dbReference type="GO" id="GO:0005576">
    <property type="term" value="C:extracellular region"/>
    <property type="evidence" value="ECO:0007669"/>
    <property type="project" value="TreeGrafter"/>
</dbReference>
<protein>
    <recommendedName>
        <fullName evidence="7">Peptidase A1 domain-containing protein</fullName>
    </recommendedName>
</protein>
<name>A0A7I8JHG3_SPIIN</name>
<keyword evidence="6" id="KW-0472">Membrane</keyword>
<sequence length="449" mass="47423">MASPQPAAVLLVFFFFFFFCSTLAPFIVLPCAADRGHSIGAELLRGDSLDDSMTTSEKVRSAVRRSGERVRYWASLAKGYDPSRESTVSLTAKLAPATFEYLMEISLGTPPATVLVVPDTGSDLIWTKCASCRNCTGEGFNPRKSSSYKHLRCDSRPCTVLETMARCGLRHNCDYALSYGDGSSSAGVLSRETFIFSSTGGRNVSFPKVVFGCSHRVGGAFNAGILGLGRGPLSLISQLGGAAGGKFSYCLAPITDSRAASYFNLGSAAAVDGANVVTTPIVSPNGFSSSFYYLSLHEVTVEAVRIPAEVDIIIDSGTAVTFLPDGVVNALVAALSTKIPAPRVHDPEGQFELCYRVGSTSAATAAFPEVVFGFGGGKVALKPANIFVTSEDGVVCLSVLPSPSPAFAIFGFLAQQNFHVGYDLVKNTVSLAPADCAHLRLRKASRGKH</sequence>
<dbReference type="GO" id="GO:0004190">
    <property type="term" value="F:aspartic-type endopeptidase activity"/>
    <property type="evidence" value="ECO:0007669"/>
    <property type="project" value="UniProtKB-KW"/>
</dbReference>
<dbReference type="PANTHER" id="PTHR47967:SF128">
    <property type="entry name" value="ASPARTIC PROTEINASE CDR1-LIKE"/>
    <property type="match status" value="1"/>
</dbReference>
<evidence type="ECO:0000313" key="10">
    <source>
        <dbReference type="EMBL" id="CAB1184564.1"/>
    </source>
</evidence>
<accession>A0A7I8JHG3</accession>
<dbReference type="PROSITE" id="PS51767">
    <property type="entry name" value="PEPTIDASE_A1"/>
    <property type="match status" value="1"/>
</dbReference>
<feature type="transmembrane region" description="Helical" evidence="6">
    <location>
        <begin position="7"/>
        <end position="29"/>
    </location>
</feature>
<dbReference type="InterPro" id="IPR021109">
    <property type="entry name" value="Peptidase_aspartic_dom_sf"/>
</dbReference>
<dbReference type="InterPro" id="IPR032799">
    <property type="entry name" value="TAXi_C"/>
</dbReference>
<dbReference type="InterPro" id="IPR033121">
    <property type="entry name" value="PEPTIDASE_A1"/>
</dbReference>
<evidence type="ECO:0000259" key="7">
    <source>
        <dbReference type="PROSITE" id="PS51767"/>
    </source>
</evidence>
<evidence type="ECO:0000256" key="4">
    <source>
        <dbReference type="ARBA" id="ARBA00022801"/>
    </source>
</evidence>
<dbReference type="InterPro" id="IPR034161">
    <property type="entry name" value="Pepsin-like_plant"/>
</dbReference>
<dbReference type="Pfam" id="PF14541">
    <property type="entry name" value="TAXi_C"/>
    <property type="match status" value="1"/>
</dbReference>
<dbReference type="GO" id="GO:0006508">
    <property type="term" value="P:proteolysis"/>
    <property type="evidence" value="ECO:0007669"/>
    <property type="project" value="UniProtKB-KW"/>
</dbReference>
<keyword evidence="6" id="KW-1133">Transmembrane helix</keyword>
<dbReference type="SUPFAM" id="SSF50630">
    <property type="entry name" value="Acid proteases"/>
    <property type="match status" value="1"/>
</dbReference>
<organism evidence="8">
    <name type="scientific">Spirodela intermedia</name>
    <name type="common">Intermediate duckweed</name>
    <dbReference type="NCBI Taxonomy" id="51605"/>
    <lineage>
        <taxon>Eukaryota</taxon>
        <taxon>Viridiplantae</taxon>
        <taxon>Streptophyta</taxon>
        <taxon>Embryophyta</taxon>
        <taxon>Tracheophyta</taxon>
        <taxon>Spermatophyta</taxon>
        <taxon>Magnoliopsida</taxon>
        <taxon>Liliopsida</taxon>
        <taxon>Araceae</taxon>
        <taxon>Lemnoideae</taxon>
        <taxon>Spirodela</taxon>
    </lineage>
</organism>
<dbReference type="CDD" id="cd05476">
    <property type="entry name" value="pepsin_A_like_plant"/>
    <property type="match status" value="1"/>
</dbReference>
<proteinExistence type="inferred from homology"/>
<dbReference type="InterPro" id="IPR032861">
    <property type="entry name" value="TAXi_N"/>
</dbReference>
<dbReference type="Gene3D" id="2.40.70.10">
    <property type="entry name" value="Acid Proteases"/>
    <property type="match status" value="2"/>
</dbReference>
<keyword evidence="5" id="KW-0325">Glycoprotein</keyword>
<evidence type="ECO:0000256" key="3">
    <source>
        <dbReference type="ARBA" id="ARBA00022750"/>
    </source>
</evidence>